<organism evidence="5 6">
    <name type="scientific">Planoprotostelium fungivorum</name>
    <dbReference type="NCBI Taxonomy" id="1890364"/>
    <lineage>
        <taxon>Eukaryota</taxon>
        <taxon>Amoebozoa</taxon>
        <taxon>Evosea</taxon>
        <taxon>Variosea</taxon>
        <taxon>Cavosteliida</taxon>
        <taxon>Cavosteliaceae</taxon>
        <taxon>Planoprotostelium</taxon>
    </lineage>
</organism>
<dbReference type="OrthoDB" id="1749473at2759"/>
<keyword evidence="1 2" id="KW-0694">RNA-binding</keyword>
<dbReference type="Gene3D" id="3.30.70.330">
    <property type="match status" value="1"/>
</dbReference>
<dbReference type="STRING" id="1890364.A0A2P6NUQ5"/>
<dbReference type="SUPFAM" id="SSF54928">
    <property type="entry name" value="RNA-binding domain, RBD"/>
    <property type="match status" value="1"/>
</dbReference>
<dbReference type="InterPro" id="IPR000504">
    <property type="entry name" value="RRM_dom"/>
</dbReference>
<keyword evidence="6" id="KW-1185">Reference proteome</keyword>
<feature type="domain" description="RRM" evidence="4">
    <location>
        <begin position="199"/>
        <end position="277"/>
    </location>
</feature>
<protein>
    <submittedName>
        <fullName evidence="5">RNA-binding protein 42-like</fullName>
    </submittedName>
</protein>
<dbReference type="InterPro" id="IPR050825">
    <property type="entry name" value="RBM42_RBP45_47-like"/>
</dbReference>
<feature type="region of interest" description="Disordered" evidence="3">
    <location>
        <begin position="135"/>
        <end position="154"/>
    </location>
</feature>
<accession>A0A2P6NUQ5</accession>
<dbReference type="InParanoid" id="A0A2P6NUQ5"/>
<feature type="compositionally biased region" description="Polar residues" evidence="3">
    <location>
        <begin position="142"/>
        <end position="153"/>
    </location>
</feature>
<dbReference type="PANTHER" id="PTHR47640:SF11">
    <property type="entry name" value="RNA-BINDING PROTEIN 42"/>
    <property type="match status" value="1"/>
</dbReference>
<dbReference type="GO" id="GO:0003729">
    <property type="term" value="F:mRNA binding"/>
    <property type="evidence" value="ECO:0007669"/>
    <property type="project" value="InterPro"/>
</dbReference>
<evidence type="ECO:0000256" key="1">
    <source>
        <dbReference type="ARBA" id="ARBA00022884"/>
    </source>
</evidence>
<feature type="region of interest" description="Disordered" evidence="3">
    <location>
        <begin position="16"/>
        <end position="41"/>
    </location>
</feature>
<dbReference type="PROSITE" id="PS50102">
    <property type="entry name" value="RRM"/>
    <property type="match status" value="1"/>
</dbReference>
<evidence type="ECO:0000313" key="6">
    <source>
        <dbReference type="Proteomes" id="UP000241769"/>
    </source>
</evidence>
<dbReference type="InterPro" id="IPR034215">
    <property type="entry name" value="RBM42_RRM"/>
</dbReference>
<dbReference type="InterPro" id="IPR012677">
    <property type="entry name" value="Nucleotide-bd_a/b_plait_sf"/>
</dbReference>
<name>A0A2P6NUQ5_9EUKA</name>
<evidence type="ECO:0000256" key="3">
    <source>
        <dbReference type="SAM" id="MobiDB-lite"/>
    </source>
</evidence>
<comment type="caution">
    <text evidence="5">The sequence shown here is derived from an EMBL/GenBank/DDBJ whole genome shotgun (WGS) entry which is preliminary data.</text>
</comment>
<dbReference type="Proteomes" id="UP000241769">
    <property type="component" value="Unassembled WGS sequence"/>
</dbReference>
<dbReference type="PANTHER" id="PTHR47640">
    <property type="entry name" value="TRNA SELENOCYSTEINE 1-ASSOCIATED PROTEIN 1-RELATED-RELATED"/>
    <property type="match status" value="1"/>
</dbReference>
<feature type="compositionally biased region" description="Polar residues" evidence="3">
    <location>
        <begin position="16"/>
        <end position="35"/>
    </location>
</feature>
<gene>
    <name evidence="5" type="ORF">PROFUN_02404</name>
</gene>
<dbReference type="InterPro" id="IPR035979">
    <property type="entry name" value="RBD_domain_sf"/>
</dbReference>
<dbReference type="Pfam" id="PF00076">
    <property type="entry name" value="RRM_1"/>
    <property type="match status" value="1"/>
</dbReference>
<evidence type="ECO:0000256" key="2">
    <source>
        <dbReference type="PROSITE-ProRule" id="PRU00176"/>
    </source>
</evidence>
<reference evidence="5 6" key="1">
    <citation type="journal article" date="2018" name="Genome Biol. Evol.">
        <title>Multiple Roots of Fruiting Body Formation in Amoebozoa.</title>
        <authorList>
            <person name="Hillmann F."/>
            <person name="Forbes G."/>
            <person name="Novohradska S."/>
            <person name="Ferling I."/>
            <person name="Riege K."/>
            <person name="Groth M."/>
            <person name="Westermann M."/>
            <person name="Marz M."/>
            <person name="Spaller T."/>
            <person name="Winckler T."/>
            <person name="Schaap P."/>
            <person name="Glockner G."/>
        </authorList>
    </citation>
    <scope>NUCLEOTIDE SEQUENCE [LARGE SCALE GENOMIC DNA]</scope>
    <source>
        <strain evidence="5 6">Jena</strain>
    </source>
</reference>
<evidence type="ECO:0000259" key="4">
    <source>
        <dbReference type="PROSITE" id="PS50102"/>
    </source>
</evidence>
<dbReference type="CDD" id="cd12383">
    <property type="entry name" value="RRM_RBM42"/>
    <property type="match status" value="1"/>
</dbReference>
<dbReference type="SMART" id="SM00360">
    <property type="entry name" value="RRM"/>
    <property type="match status" value="1"/>
</dbReference>
<evidence type="ECO:0000313" key="5">
    <source>
        <dbReference type="EMBL" id="PRP87704.1"/>
    </source>
</evidence>
<sequence>MDPSLLEKYAQEFIQEQQAKNAAGEGSQSAPSNGSVIGPVAPPNKGMMIPARVLKSQLVAKKAKGSAAPIVVQEVVASATSSRPRTYDEFTSLLPSDFSFAPQGTGKSYQEILKSQDKNSAPKYVFPQHAPAKPAAPAIKASGSTPIGNQLQVQPVPDFPGASVTLGPHGQTGALRITRQAAGTTWEDSSLGDWDPNDFRIFVGDLGNEVNDELLARAFNKYPSFQRAKVLKDKKSGKSRGYAFVSFRDSADYARAMKEMNGKYIGNRPCKLTKSKWKERAGDAPTGKR</sequence>
<proteinExistence type="predicted"/>
<dbReference type="AlphaFoldDB" id="A0A2P6NUQ5"/>
<dbReference type="EMBL" id="MDYQ01000018">
    <property type="protein sequence ID" value="PRP87704.1"/>
    <property type="molecule type" value="Genomic_DNA"/>
</dbReference>